<organism evidence="2 3">
    <name type="scientific">Mycena metata</name>
    <dbReference type="NCBI Taxonomy" id="1033252"/>
    <lineage>
        <taxon>Eukaryota</taxon>
        <taxon>Fungi</taxon>
        <taxon>Dikarya</taxon>
        <taxon>Basidiomycota</taxon>
        <taxon>Agaricomycotina</taxon>
        <taxon>Agaricomycetes</taxon>
        <taxon>Agaricomycetidae</taxon>
        <taxon>Agaricales</taxon>
        <taxon>Marasmiineae</taxon>
        <taxon>Mycenaceae</taxon>
        <taxon>Mycena</taxon>
    </lineage>
</organism>
<dbReference type="GO" id="GO:0010181">
    <property type="term" value="F:FMN binding"/>
    <property type="evidence" value="ECO:0007669"/>
    <property type="project" value="InterPro"/>
</dbReference>
<dbReference type="GO" id="GO:0016491">
    <property type="term" value="F:oxidoreductase activity"/>
    <property type="evidence" value="ECO:0007669"/>
    <property type="project" value="InterPro"/>
</dbReference>
<dbReference type="EMBL" id="JARKIB010000001">
    <property type="protein sequence ID" value="KAJ7785688.1"/>
    <property type="molecule type" value="Genomic_DNA"/>
</dbReference>
<dbReference type="InterPro" id="IPR001155">
    <property type="entry name" value="OxRdtase_FMN_N"/>
</dbReference>
<dbReference type="CDD" id="cd02933">
    <property type="entry name" value="OYE_like_FMN"/>
    <property type="match status" value="1"/>
</dbReference>
<evidence type="ECO:0000313" key="2">
    <source>
        <dbReference type="EMBL" id="KAJ7785688.1"/>
    </source>
</evidence>
<dbReference type="Gene3D" id="3.20.20.70">
    <property type="entry name" value="Aldolase class I"/>
    <property type="match status" value="1"/>
</dbReference>
<dbReference type="PANTHER" id="PTHR22893">
    <property type="entry name" value="NADH OXIDOREDUCTASE-RELATED"/>
    <property type="match status" value="1"/>
</dbReference>
<proteinExistence type="predicted"/>
<dbReference type="InterPro" id="IPR045247">
    <property type="entry name" value="Oye-like"/>
</dbReference>
<dbReference type="PANTHER" id="PTHR22893:SF91">
    <property type="entry name" value="NADPH DEHYDROGENASE 2-RELATED"/>
    <property type="match status" value="1"/>
</dbReference>
<accession>A0AAD7KIK1</accession>
<dbReference type="InterPro" id="IPR013785">
    <property type="entry name" value="Aldolase_TIM"/>
</dbReference>
<evidence type="ECO:0000313" key="3">
    <source>
        <dbReference type="Proteomes" id="UP001215598"/>
    </source>
</evidence>
<dbReference type="Proteomes" id="UP001215598">
    <property type="component" value="Unassembled WGS sequence"/>
</dbReference>
<evidence type="ECO:0000259" key="1">
    <source>
        <dbReference type="Pfam" id="PF00724"/>
    </source>
</evidence>
<name>A0AAD7KIK1_9AGAR</name>
<sequence length="377" mass="41403">MPTLFTPLKLGNITIPNRIGMSALTRNRADVSITPNEIMKEYYLQRAIGGCGFIVSEGTLVTRQGSEWPQAPGIWNKDQIAGWKAIVDAVHSTDTKIYCQLWHLGRANHPDAPEQIAAGEPVYAPSAISARGGKFRFLPGKPGYVTPTEIEDPTTLIELFRQGAINAKEAGFDGVELHGANGYLIHEFLDSTSNKRTDKWGGSAENRSRFGLETLKVLIEVFGADVSVKLSPAGGYNDMGMPLEETLETYNYFISEADKLGLSYIVLARYIPFLDFVIDGKSRTTHFDVVAAFRPVIKNAKFFANGSFTPAEAEEFVSAGTVDAVLFGIPWIAHPDLAKRIQLGKPLDNTPHVKSFYGHPDTPPQLGYTDYPALSYD</sequence>
<protein>
    <submittedName>
        <fullName evidence="2">Flavoprotein NADH-dependent oxidoreductase</fullName>
    </submittedName>
</protein>
<keyword evidence="3" id="KW-1185">Reference proteome</keyword>
<dbReference type="SUPFAM" id="SSF51395">
    <property type="entry name" value="FMN-linked oxidoreductases"/>
    <property type="match status" value="1"/>
</dbReference>
<dbReference type="AlphaFoldDB" id="A0AAD7KIK1"/>
<reference evidence="2" key="1">
    <citation type="submission" date="2023-03" db="EMBL/GenBank/DDBJ databases">
        <title>Massive genome expansion in bonnet fungi (Mycena s.s.) driven by repeated elements and novel gene families across ecological guilds.</title>
        <authorList>
            <consortium name="Lawrence Berkeley National Laboratory"/>
            <person name="Harder C.B."/>
            <person name="Miyauchi S."/>
            <person name="Viragh M."/>
            <person name="Kuo A."/>
            <person name="Thoen E."/>
            <person name="Andreopoulos B."/>
            <person name="Lu D."/>
            <person name="Skrede I."/>
            <person name="Drula E."/>
            <person name="Henrissat B."/>
            <person name="Morin E."/>
            <person name="Kohler A."/>
            <person name="Barry K."/>
            <person name="LaButti K."/>
            <person name="Morin E."/>
            <person name="Salamov A."/>
            <person name="Lipzen A."/>
            <person name="Mereny Z."/>
            <person name="Hegedus B."/>
            <person name="Baldrian P."/>
            <person name="Stursova M."/>
            <person name="Weitz H."/>
            <person name="Taylor A."/>
            <person name="Grigoriev I.V."/>
            <person name="Nagy L.G."/>
            <person name="Martin F."/>
            <person name="Kauserud H."/>
        </authorList>
    </citation>
    <scope>NUCLEOTIDE SEQUENCE</scope>
    <source>
        <strain evidence="2">CBHHK182m</strain>
    </source>
</reference>
<comment type="caution">
    <text evidence="2">The sequence shown here is derived from an EMBL/GenBank/DDBJ whole genome shotgun (WGS) entry which is preliminary data.</text>
</comment>
<dbReference type="Pfam" id="PF00724">
    <property type="entry name" value="Oxidored_FMN"/>
    <property type="match status" value="1"/>
</dbReference>
<gene>
    <name evidence="2" type="ORF">B0H16DRAFT_1950</name>
</gene>
<feature type="domain" description="NADH:flavin oxidoreductase/NADH oxidase N-terminal" evidence="1">
    <location>
        <begin position="4"/>
        <end position="347"/>
    </location>
</feature>